<dbReference type="RefSeq" id="WP_329413345.1">
    <property type="nucleotide sequence ID" value="NZ_CP109441.1"/>
</dbReference>
<accession>A0ABZ1Z4K0</accession>
<keyword evidence="6 9" id="KW-1133">Transmembrane helix</keyword>
<feature type="transmembrane region" description="Helical" evidence="9">
    <location>
        <begin position="216"/>
        <end position="234"/>
    </location>
</feature>
<dbReference type="Pfam" id="PF13231">
    <property type="entry name" value="PMT_2"/>
    <property type="match status" value="1"/>
</dbReference>
<dbReference type="InterPro" id="IPR038731">
    <property type="entry name" value="RgtA/B/C-like"/>
</dbReference>
<feature type="region of interest" description="Disordered" evidence="8">
    <location>
        <begin position="1"/>
        <end position="30"/>
    </location>
</feature>
<keyword evidence="2" id="KW-1003">Cell membrane</keyword>
<evidence type="ECO:0000256" key="9">
    <source>
        <dbReference type="SAM" id="Phobius"/>
    </source>
</evidence>
<evidence type="ECO:0000256" key="5">
    <source>
        <dbReference type="ARBA" id="ARBA00022692"/>
    </source>
</evidence>
<feature type="transmembrane region" description="Helical" evidence="9">
    <location>
        <begin position="41"/>
        <end position="58"/>
    </location>
</feature>
<dbReference type="Pfam" id="PF24878">
    <property type="entry name" value="YkcB_C"/>
    <property type="match status" value="1"/>
</dbReference>
<evidence type="ECO:0000256" key="1">
    <source>
        <dbReference type="ARBA" id="ARBA00004651"/>
    </source>
</evidence>
<sequence length="673" mass="71868">MTVTSAPASLPDTTPPDTTPPHTTPPAPAAALPPIRRWERIGLAVLLIATAVAYLWNITVNAMGNGFYAAAAWSGSRDWKALLFGSLDPGNFITVDKPPVSQWVMGLSGQLFGFSSASMLIPQALMAVATVALMYGAVTRAAQSRGAGLLAGAVFAMTPVVALMFRFNNPDAVMVLLMTAGAYCTIRALRQASVRWLMLAGVALGFAFLAKMLEGLMVLPALSIAYLIVAPTKLRTRLWHLLAAAGALVVSSGWFVVLTMLWPESSRPYLAGSTNNTFMDLVLGYNGFARFLGRNHKGGNRFELPPGYQMPHNAGGGQGFGGFGSGPDRLFTGEIGYEISWLLPAAILAFALVLASRWRAPRTDLVRGAALTFGLWLIIDGIAFSTMKGGMHAYYTLAIGPAVAGMFALGVHEMWRRRADAFGRIGSAALILTAGVWAFIVLQRNSDWQPWLRWTIIVISVLAAVGLLIASVPAAGRRRLRDRVTSVLVIAGIIAGLGGSTAYAVATLPQSHTGGGPTVGPAKARKPDSQQQSQVGRIMGGNFAEPQVVKMLSDTTTRWSAAVDRSSTAATLELASRTAVIAIGGFTSEDPVPTLDQFQELVRTHQVRYYLAQEVQLPDSWRVRNQGDAATPAPEDEPWRPIGHKDIGDWVAAHYQAVHIGNVAVYDLAATPN</sequence>
<feature type="transmembrane region" description="Helical" evidence="9">
    <location>
        <begin position="365"/>
        <end position="386"/>
    </location>
</feature>
<feature type="transmembrane region" description="Helical" evidence="9">
    <location>
        <begin position="147"/>
        <end position="166"/>
    </location>
</feature>
<feature type="transmembrane region" description="Helical" evidence="9">
    <location>
        <begin position="241"/>
        <end position="262"/>
    </location>
</feature>
<keyword evidence="7 9" id="KW-0472">Membrane</keyword>
<feature type="transmembrane region" description="Helical" evidence="9">
    <location>
        <begin position="392"/>
        <end position="409"/>
    </location>
</feature>
<keyword evidence="13" id="KW-1185">Reference proteome</keyword>
<evidence type="ECO:0000256" key="4">
    <source>
        <dbReference type="ARBA" id="ARBA00022679"/>
    </source>
</evidence>
<comment type="subcellular location">
    <subcellularLocation>
        <location evidence="1">Cell membrane</location>
        <topology evidence="1">Multi-pass membrane protein</topology>
    </subcellularLocation>
</comment>
<feature type="transmembrane region" description="Helical" evidence="9">
    <location>
        <begin position="111"/>
        <end position="135"/>
    </location>
</feature>
<feature type="domain" description="Glycosyltransferase RgtA/B/C/D-like" evidence="10">
    <location>
        <begin position="96"/>
        <end position="252"/>
    </location>
</feature>
<feature type="transmembrane region" description="Helical" evidence="9">
    <location>
        <begin position="339"/>
        <end position="358"/>
    </location>
</feature>
<reference evidence="12" key="1">
    <citation type="submission" date="2022-10" db="EMBL/GenBank/DDBJ databases">
        <title>The complete genomes of actinobacterial strains from the NBC collection.</title>
        <authorList>
            <person name="Joergensen T.S."/>
            <person name="Alvarez Arevalo M."/>
            <person name="Sterndorff E.B."/>
            <person name="Faurdal D."/>
            <person name="Vuksanovic O."/>
            <person name="Mourched A.-S."/>
            <person name="Charusanti P."/>
            <person name="Shaw S."/>
            <person name="Blin K."/>
            <person name="Weber T."/>
        </authorList>
    </citation>
    <scope>NUCLEOTIDE SEQUENCE</scope>
    <source>
        <strain evidence="12">NBC_01482</strain>
    </source>
</reference>
<dbReference type="InterPro" id="IPR050297">
    <property type="entry name" value="LipidA_mod_glycosyltrf_83"/>
</dbReference>
<organism evidence="12 13">
    <name type="scientific">Nocardia vinacea</name>
    <dbReference type="NCBI Taxonomy" id="96468"/>
    <lineage>
        <taxon>Bacteria</taxon>
        <taxon>Bacillati</taxon>
        <taxon>Actinomycetota</taxon>
        <taxon>Actinomycetes</taxon>
        <taxon>Mycobacteriales</taxon>
        <taxon>Nocardiaceae</taxon>
        <taxon>Nocardia</taxon>
    </lineage>
</organism>
<feature type="compositionally biased region" description="Low complexity" evidence="8">
    <location>
        <begin position="1"/>
        <end position="12"/>
    </location>
</feature>
<feature type="transmembrane region" description="Helical" evidence="9">
    <location>
        <begin position="487"/>
        <end position="506"/>
    </location>
</feature>
<keyword evidence="4" id="KW-0808">Transferase</keyword>
<feature type="transmembrane region" description="Helical" evidence="9">
    <location>
        <begin position="421"/>
        <end position="442"/>
    </location>
</feature>
<evidence type="ECO:0000256" key="2">
    <source>
        <dbReference type="ARBA" id="ARBA00022475"/>
    </source>
</evidence>
<feature type="domain" description="Putative mannosyltransferase YkcA/B-like C-terminal" evidence="11">
    <location>
        <begin position="554"/>
        <end position="614"/>
    </location>
</feature>
<evidence type="ECO:0000256" key="6">
    <source>
        <dbReference type="ARBA" id="ARBA00022989"/>
    </source>
</evidence>
<feature type="region of interest" description="Disordered" evidence="8">
    <location>
        <begin position="622"/>
        <end position="641"/>
    </location>
</feature>
<protein>
    <submittedName>
        <fullName evidence="12">Glycosyltransferase family 39 protein</fullName>
    </submittedName>
</protein>
<keyword evidence="5 9" id="KW-0812">Transmembrane</keyword>
<dbReference type="PANTHER" id="PTHR33908:SF3">
    <property type="entry name" value="UNDECAPRENYL PHOSPHATE-ALPHA-4-AMINO-4-DEOXY-L-ARABINOSE ARABINOSYL TRANSFERASE"/>
    <property type="match status" value="1"/>
</dbReference>
<dbReference type="PANTHER" id="PTHR33908">
    <property type="entry name" value="MANNOSYLTRANSFERASE YKCB-RELATED"/>
    <property type="match status" value="1"/>
</dbReference>
<dbReference type="EMBL" id="CP109441">
    <property type="protein sequence ID" value="WUV48904.1"/>
    <property type="molecule type" value="Genomic_DNA"/>
</dbReference>
<evidence type="ECO:0000259" key="10">
    <source>
        <dbReference type="Pfam" id="PF13231"/>
    </source>
</evidence>
<evidence type="ECO:0000313" key="13">
    <source>
        <dbReference type="Proteomes" id="UP001432062"/>
    </source>
</evidence>
<name>A0ABZ1Z4K0_9NOCA</name>
<evidence type="ECO:0000256" key="8">
    <source>
        <dbReference type="SAM" id="MobiDB-lite"/>
    </source>
</evidence>
<evidence type="ECO:0000259" key="11">
    <source>
        <dbReference type="Pfam" id="PF24878"/>
    </source>
</evidence>
<dbReference type="InterPro" id="IPR056785">
    <property type="entry name" value="YkcA/B-like_C"/>
</dbReference>
<feature type="transmembrane region" description="Helical" evidence="9">
    <location>
        <begin position="454"/>
        <end position="475"/>
    </location>
</feature>
<gene>
    <name evidence="12" type="ORF">OG563_12325</name>
</gene>
<feature type="compositionally biased region" description="Pro residues" evidence="8">
    <location>
        <begin position="13"/>
        <end position="28"/>
    </location>
</feature>
<proteinExistence type="predicted"/>
<evidence type="ECO:0000256" key="3">
    <source>
        <dbReference type="ARBA" id="ARBA00022676"/>
    </source>
</evidence>
<evidence type="ECO:0000313" key="12">
    <source>
        <dbReference type="EMBL" id="WUV48904.1"/>
    </source>
</evidence>
<dbReference type="Proteomes" id="UP001432062">
    <property type="component" value="Chromosome"/>
</dbReference>
<evidence type="ECO:0000256" key="7">
    <source>
        <dbReference type="ARBA" id="ARBA00023136"/>
    </source>
</evidence>
<keyword evidence="3" id="KW-0328">Glycosyltransferase</keyword>